<dbReference type="AlphaFoldDB" id="B2A073"/>
<dbReference type="HOGENOM" id="CLU_022687_1_0_0"/>
<dbReference type="STRING" id="452637.Oter_4135"/>
<dbReference type="Gene3D" id="3.50.50.60">
    <property type="entry name" value="FAD/NAD(P)-binding domain"/>
    <property type="match status" value="2"/>
</dbReference>
<dbReference type="RefSeq" id="WP_012376937.1">
    <property type="nucleotide sequence ID" value="NC_010571.1"/>
</dbReference>
<sequence length="451" mass="48220">MISPADEDLGPADVIIVGAGLAGLSCAFELAERGQAVLLLEAQPWVGGRTASWTESDGMRVESGLHRMLGVYRAFPDLLRRAGIDPDAAIIWEDEVEFRQPVPEPPAVFSVAPLRNPLQMLADIVGHNDYLPATAKLSMSRFVAQGLADYAADPDALDRKSVLEYAVEQNVQSAVISKLLEPLVAGIYFVPAAKLSAKVFMALIAPYLPNAAAMRVGAFAGGMTEVFAAPLAEAVRRRGGRVRTSARVEELLVEGGRAAGVRVAGRELRARHVVLASSIRATQALLAAKFGGEAWVQSLLRLPTMPAVTLQLELEGPSMNVDHTTFGVGTSLACFSEQSRTTFRGLAGRLSIIMAPADELIGLPVDRVLTIALEDADRLGLVVRDRVTRYRMVNHVDDFYSLAPGHDALRPPQITPVPGLTLAGDYTRQEFVATMEGAVVSGQLAARAVLG</sequence>
<dbReference type="EMBL" id="CP001032">
    <property type="protein sequence ID" value="ACB77409.1"/>
    <property type="molecule type" value="Genomic_DNA"/>
</dbReference>
<dbReference type="EC" id="1.3.5.6" evidence="2"/>
<accession>B2A073</accession>
<dbReference type="InterPro" id="IPR002937">
    <property type="entry name" value="Amino_oxidase"/>
</dbReference>
<evidence type="ECO:0000313" key="3">
    <source>
        <dbReference type="Proteomes" id="UP000007013"/>
    </source>
</evidence>
<reference evidence="2 3" key="1">
    <citation type="journal article" date="2011" name="J. Bacteriol.">
        <title>Genome sequence of the verrucomicrobium Opitutus terrae PB90-1, an abundant inhabitant of rice paddy soil ecosystems.</title>
        <authorList>
            <person name="van Passel M.W."/>
            <person name="Kant R."/>
            <person name="Palva A."/>
            <person name="Copeland A."/>
            <person name="Lucas S."/>
            <person name="Lapidus A."/>
            <person name="Glavina del Rio T."/>
            <person name="Pitluck S."/>
            <person name="Goltsman E."/>
            <person name="Clum A."/>
            <person name="Sun H."/>
            <person name="Schmutz J."/>
            <person name="Larimer F.W."/>
            <person name="Land M.L."/>
            <person name="Hauser L."/>
            <person name="Kyrpides N."/>
            <person name="Mikhailova N."/>
            <person name="Richardson P.P."/>
            <person name="Janssen P.H."/>
            <person name="de Vos W.M."/>
            <person name="Smidt H."/>
        </authorList>
    </citation>
    <scope>NUCLEOTIDE SEQUENCE [LARGE SCALE GENOMIC DNA]</scope>
    <source>
        <strain evidence="3">DSM 11246 / JCM 15787 / PB90-1</strain>
    </source>
</reference>
<dbReference type="InterPro" id="IPR050464">
    <property type="entry name" value="Zeta_carotene_desat/Oxidored"/>
</dbReference>
<organism evidence="2 3">
    <name type="scientific">Opitutus terrae (strain DSM 11246 / JCM 15787 / PB90-1)</name>
    <dbReference type="NCBI Taxonomy" id="452637"/>
    <lineage>
        <taxon>Bacteria</taxon>
        <taxon>Pseudomonadati</taxon>
        <taxon>Verrucomicrobiota</taxon>
        <taxon>Opitutia</taxon>
        <taxon>Opitutales</taxon>
        <taxon>Opitutaceae</taxon>
        <taxon>Opitutus</taxon>
    </lineage>
</organism>
<dbReference type="GO" id="GO:0016719">
    <property type="term" value="F:9,9'-di-cis-zeta-carotene desaturase activity"/>
    <property type="evidence" value="ECO:0007669"/>
    <property type="project" value="UniProtKB-EC"/>
</dbReference>
<dbReference type="Pfam" id="PF01593">
    <property type="entry name" value="Amino_oxidase"/>
    <property type="match status" value="1"/>
</dbReference>
<gene>
    <name evidence="2" type="ordered locus">Oter_4135</name>
</gene>
<dbReference type="PANTHER" id="PTHR42923:SF46">
    <property type="entry name" value="AMINE OXIDASE"/>
    <property type="match status" value="1"/>
</dbReference>
<evidence type="ECO:0000259" key="1">
    <source>
        <dbReference type="Pfam" id="PF01593"/>
    </source>
</evidence>
<keyword evidence="3" id="KW-1185">Reference proteome</keyword>
<dbReference type="PANTHER" id="PTHR42923">
    <property type="entry name" value="PROTOPORPHYRINOGEN OXIDASE"/>
    <property type="match status" value="1"/>
</dbReference>
<dbReference type="OrthoDB" id="9767561at2"/>
<dbReference type="KEGG" id="ote:Oter_4135"/>
<dbReference type="SUPFAM" id="SSF51905">
    <property type="entry name" value="FAD/NAD(P)-binding domain"/>
    <property type="match status" value="1"/>
</dbReference>
<evidence type="ECO:0000313" key="2">
    <source>
        <dbReference type="EMBL" id="ACB77409.1"/>
    </source>
</evidence>
<protein>
    <submittedName>
        <fullName evidence="2">Carotene 7,8-desaturase</fullName>
        <ecNumber evidence="2">1.3.5.6</ecNumber>
    </submittedName>
</protein>
<feature type="domain" description="Amine oxidase" evidence="1">
    <location>
        <begin position="21"/>
        <end position="450"/>
    </location>
</feature>
<dbReference type="Proteomes" id="UP000007013">
    <property type="component" value="Chromosome"/>
</dbReference>
<name>B2A073_OPITP</name>
<dbReference type="PRINTS" id="PR00368">
    <property type="entry name" value="FADPNR"/>
</dbReference>
<keyword evidence="2" id="KW-0560">Oxidoreductase</keyword>
<dbReference type="PRINTS" id="PR00411">
    <property type="entry name" value="PNDRDTASEI"/>
</dbReference>
<proteinExistence type="predicted"/>
<dbReference type="InterPro" id="IPR036188">
    <property type="entry name" value="FAD/NAD-bd_sf"/>
</dbReference>
<dbReference type="eggNOG" id="COG1233">
    <property type="taxonomic scope" value="Bacteria"/>
</dbReference>